<protein>
    <submittedName>
        <fullName evidence="2">Uncharacterized protein</fullName>
    </submittedName>
</protein>
<sequence>MAEEVPESTLSPMSDEITFVGGLKEEGDETGDIDAKMSGISYGPFDIPAASDPNPVVDDSVDQCLASPYFVSKQDKSGSPKKECWKQDMKESKIVSCAARLEKKESLIPSTPKSVVNTLYMKKNFRSTKVDRFTKSAVETLKPRRALEDLGKK</sequence>
<proteinExistence type="predicted"/>
<reference evidence="2 3" key="1">
    <citation type="journal article" date="2019" name="G3 (Bethesda)">
        <title>Sequencing of a Wild Apple (Malus baccata) Genome Unravels the Differences Between Cultivated and Wild Apple Species Regarding Disease Resistance and Cold Tolerance.</title>
        <authorList>
            <person name="Chen X."/>
        </authorList>
    </citation>
    <scope>NUCLEOTIDE SEQUENCE [LARGE SCALE GENOMIC DNA]</scope>
    <source>
        <strain evidence="3">cv. Shandingzi</strain>
        <tissue evidence="2">Leaves</tissue>
    </source>
</reference>
<evidence type="ECO:0000256" key="1">
    <source>
        <dbReference type="SAM" id="MobiDB-lite"/>
    </source>
</evidence>
<name>A0A540MBS1_MALBA</name>
<organism evidence="2 3">
    <name type="scientific">Malus baccata</name>
    <name type="common">Siberian crab apple</name>
    <name type="synonym">Pyrus baccata</name>
    <dbReference type="NCBI Taxonomy" id="106549"/>
    <lineage>
        <taxon>Eukaryota</taxon>
        <taxon>Viridiplantae</taxon>
        <taxon>Streptophyta</taxon>
        <taxon>Embryophyta</taxon>
        <taxon>Tracheophyta</taxon>
        <taxon>Spermatophyta</taxon>
        <taxon>Magnoliopsida</taxon>
        <taxon>eudicotyledons</taxon>
        <taxon>Gunneridae</taxon>
        <taxon>Pentapetalae</taxon>
        <taxon>rosids</taxon>
        <taxon>fabids</taxon>
        <taxon>Rosales</taxon>
        <taxon>Rosaceae</taxon>
        <taxon>Amygdaloideae</taxon>
        <taxon>Maleae</taxon>
        <taxon>Malus</taxon>
    </lineage>
</organism>
<dbReference type="AlphaFoldDB" id="A0A540MBS1"/>
<comment type="caution">
    <text evidence="2">The sequence shown here is derived from an EMBL/GenBank/DDBJ whole genome shotgun (WGS) entry which is preliminary data.</text>
</comment>
<dbReference type="EMBL" id="VIEB01000297">
    <property type="protein sequence ID" value="TQD96185.1"/>
    <property type="molecule type" value="Genomic_DNA"/>
</dbReference>
<accession>A0A540MBS1</accession>
<gene>
    <name evidence="2" type="ORF">C1H46_018214</name>
</gene>
<feature type="region of interest" description="Disordered" evidence="1">
    <location>
        <begin position="1"/>
        <end position="37"/>
    </location>
</feature>
<keyword evidence="3" id="KW-1185">Reference proteome</keyword>
<dbReference type="Proteomes" id="UP000315295">
    <property type="component" value="Unassembled WGS sequence"/>
</dbReference>
<evidence type="ECO:0000313" key="2">
    <source>
        <dbReference type="EMBL" id="TQD96185.1"/>
    </source>
</evidence>
<evidence type="ECO:0000313" key="3">
    <source>
        <dbReference type="Proteomes" id="UP000315295"/>
    </source>
</evidence>